<dbReference type="GO" id="GO:0005634">
    <property type="term" value="C:nucleus"/>
    <property type="evidence" value="ECO:0007669"/>
    <property type="project" value="TreeGrafter"/>
</dbReference>
<dbReference type="GO" id="GO:1990931">
    <property type="term" value="F:mRNA N6-methyladenosine dioxygenase activity"/>
    <property type="evidence" value="ECO:0007669"/>
    <property type="project" value="UniProtKB-EC"/>
</dbReference>
<name>A0A6G1GQ48_9PEZI</name>
<dbReference type="FunFam" id="2.60.120.590:FF:000014">
    <property type="entry name" value="Oxidoreductase, 2OG-Fe(II) oxygenase family family"/>
    <property type="match status" value="1"/>
</dbReference>
<evidence type="ECO:0000256" key="3">
    <source>
        <dbReference type="ARBA" id="ARBA00022723"/>
    </source>
</evidence>
<dbReference type="OrthoDB" id="6614653at2759"/>
<sequence length="372" mass="42298">MDPTATNASHPSYCKPPISFSDENVWQGQGQGHHHHTHALPPQQICNIYKHYQKLPDRLVDADLEVVDFRRGLTARQAAKVKAVETISAELIGGAVDVLKEEREARDCVVYEHEDFDGLRLLPSLLPPECQFLLLDHLLHTHLANPLHKTNLHQDYHIPFPPPGSSFFTYPQNSASPNHTFQPLSSSQASNPNLKPLNTAQALQKKLRWLTIGDQYDWGTRVYPTESPTPFPAEIGKLVTTLFKDEFRPESGVVLLYSPKDYMPVHRDVSEECERGLASFSLGCDGLFQQEEDENQEREQEMVVIRVRSGDVVQMGGKTRWAWHAMPKVMAGTCPEELREWPVGVGTPREYEKWRGYMKGKRLNISCRQVWG</sequence>
<dbReference type="EC" id="1.14.11.53" evidence="2"/>
<dbReference type="AlphaFoldDB" id="A0A6G1GQ48"/>
<dbReference type="EMBL" id="ML977178">
    <property type="protein sequence ID" value="KAF1983073.1"/>
    <property type="molecule type" value="Genomic_DNA"/>
</dbReference>
<evidence type="ECO:0000259" key="10">
    <source>
        <dbReference type="PROSITE" id="PS51471"/>
    </source>
</evidence>
<gene>
    <name evidence="11" type="ORF">K402DRAFT_383563</name>
</gene>
<dbReference type="InterPro" id="IPR004574">
    <property type="entry name" value="Alkb"/>
</dbReference>
<dbReference type="PANTHER" id="PTHR16557">
    <property type="entry name" value="ALKYLATED DNA REPAIR PROTEIN ALKB-RELATED"/>
    <property type="match status" value="1"/>
</dbReference>
<evidence type="ECO:0000313" key="12">
    <source>
        <dbReference type="Proteomes" id="UP000800041"/>
    </source>
</evidence>
<keyword evidence="7" id="KW-0843">Virulence</keyword>
<protein>
    <recommendedName>
        <fullName evidence="2">mRNA N(6)-methyladenine demethylase</fullName>
        <ecNumber evidence="2">1.14.11.53</ecNumber>
    </recommendedName>
</protein>
<feature type="binding site" evidence="9">
    <location>
        <position position="324"/>
    </location>
    <ligand>
        <name>Fe cation</name>
        <dbReference type="ChEBI" id="CHEBI:24875"/>
        <note>catalytic</note>
    </ligand>
</feature>
<comment type="cofactor">
    <cofactor evidence="9">
        <name>Fe(2+)</name>
        <dbReference type="ChEBI" id="CHEBI:29033"/>
    </cofactor>
    <text evidence="9">Binds 1 Fe(2+) ion per subunit.</text>
</comment>
<accession>A0A6G1GQ48</accession>
<dbReference type="InterPro" id="IPR005123">
    <property type="entry name" value="Oxoglu/Fe-dep_dioxygenase_dom"/>
</dbReference>
<evidence type="ECO:0000313" key="11">
    <source>
        <dbReference type="EMBL" id="KAF1983073.1"/>
    </source>
</evidence>
<evidence type="ECO:0000256" key="4">
    <source>
        <dbReference type="ARBA" id="ARBA00022964"/>
    </source>
</evidence>
<keyword evidence="6 9" id="KW-0408">Iron</keyword>
<organism evidence="11 12">
    <name type="scientific">Aulographum hederae CBS 113979</name>
    <dbReference type="NCBI Taxonomy" id="1176131"/>
    <lineage>
        <taxon>Eukaryota</taxon>
        <taxon>Fungi</taxon>
        <taxon>Dikarya</taxon>
        <taxon>Ascomycota</taxon>
        <taxon>Pezizomycotina</taxon>
        <taxon>Dothideomycetes</taxon>
        <taxon>Pleosporomycetidae</taxon>
        <taxon>Aulographales</taxon>
        <taxon>Aulographaceae</taxon>
    </lineage>
</organism>
<dbReference type="PROSITE" id="PS51471">
    <property type="entry name" value="FE2OG_OXY"/>
    <property type="match status" value="1"/>
</dbReference>
<keyword evidence="4" id="KW-0223">Dioxygenase</keyword>
<reference evidence="11" key="1">
    <citation type="journal article" date="2020" name="Stud. Mycol.">
        <title>101 Dothideomycetes genomes: a test case for predicting lifestyles and emergence of pathogens.</title>
        <authorList>
            <person name="Haridas S."/>
            <person name="Albert R."/>
            <person name="Binder M."/>
            <person name="Bloem J."/>
            <person name="Labutti K."/>
            <person name="Salamov A."/>
            <person name="Andreopoulos B."/>
            <person name="Baker S."/>
            <person name="Barry K."/>
            <person name="Bills G."/>
            <person name="Bluhm B."/>
            <person name="Cannon C."/>
            <person name="Castanera R."/>
            <person name="Culley D."/>
            <person name="Daum C."/>
            <person name="Ezra D."/>
            <person name="Gonzalez J."/>
            <person name="Henrissat B."/>
            <person name="Kuo A."/>
            <person name="Liang C."/>
            <person name="Lipzen A."/>
            <person name="Lutzoni F."/>
            <person name="Magnuson J."/>
            <person name="Mondo S."/>
            <person name="Nolan M."/>
            <person name="Ohm R."/>
            <person name="Pangilinan J."/>
            <person name="Park H.-J."/>
            <person name="Ramirez L."/>
            <person name="Alfaro M."/>
            <person name="Sun H."/>
            <person name="Tritt A."/>
            <person name="Yoshinaga Y."/>
            <person name="Zwiers L.-H."/>
            <person name="Turgeon B."/>
            <person name="Goodwin S."/>
            <person name="Spatafora J."/>
            <person name="Crous P."/>
            <person name="Grigoriev I."/>
        </authorList>
    </citation>
    <scope>NUCLEOTIDE SEQUENCE</scope>
    <source>
        <strain evidence="11">CBS 113979</strain>
    </source>
</reference>
<feature type="binding site" evidence="9">
    <location>
        <position position="268"/>
    </location>
    <ligand>
        <name>Fe cation</name>
        <dbReference type="ChEBI" id="CHEBI:24875"/>
        <note>catalytic</note>
    </ligand>
</feature>
<evidence type="ECO:0000256" key="2">
    <source>
        <dbReference type="ARBA" id="ARBA00012931"/>
    </source>
</evidence>
<dbReference type="InterPro" id="IPR037151">
    <property type="entry name" value="AlkB-like_sf"/>
</dbReference>
<proteinExistence type="inferred from homology"/>
<dbReference type="GO" id="GO:0046872">
    <property type="term" value="F:metal ion binding"/>
    <property type="evidence" value="ECO:0007669"/>
    <property type="project" value="UniProtKB-KW"/>
</dbReference>
<comment type="catalytic activity">
    <reaction evidence="8">
        <text>an N(6)-methyladenosine in mRNA + 2-oxoglutarate + O2 = an adenosine in mRNA + formaldehyde + succinate + CO2</text>
        <dbReference type="Rhea" id="RHEA:49520"/>
        <dbReference type="Rhea" id="RHEA-COMP:12414"/>
        <dbReference type="Rhea" id="RHEA-COMP:12417"/>
        <dbReference type="ChEBI" id="CHEBI:15379"/>
        <dbReference type="ChEBI" id="CHEBI:16526"/>
        <dbReference type="ChEBI" id="CHEBI:16810"/>
        <dbReference type="ChEBI" id="CHEBI:16842"/>
        <dbReference type="ChEBI" id="CHEBI:30031"/>
        <dbReference type="ChEBI" id="CHEBI:74411"/>
        <dbReference type="ChEBI" id="CHEBI:74449"/>
        <dbReference type="EC" id="1.14.11.53"/>
    </reaction>
    <physiologicalReaction direction="left-to-right" evidence="8">
        <dbReference type="Rhea" id="RHEA:49521"/>
    </physiologicalReaction>
</comment>
<dbReference type="Gene3D" id="2.60.120.590">
    <property type="entry name" value="Alpha-ketoglutarate-dependent dioxygenase AlkB-like"/>
    <property type="match status" value="1"/>
</dbReference>
<evidence type="ECO:0000256" key="1">
    <source>
        <dbReference type="ARBA" id="ARBA00007879"/>
    </source>
</evidence>
<evidence type="ECO:0000256" key="8">
    <source>
        <dbReference type="ARBA" id="ARBA00047565"/>
    </source>
</evidence>
<comment type="similarity">
    <text evidence="1">Belongs to the alkB family.</text>
</comment>
<feature type="binding site" evidence="9">
    <location>
        <position position="266"/>
    </location>
    <ligand>
        <name>Fe cation</name>
        <dbReference type="ChEBI" id="CHEBI:24875"/>
        <note>catalytic</note>
    </ligand>
</feature>
<dbReference type="GO" id="GO:0005737">
    <property type="term" value="C:cytoplasm"/>
    <property type="evidence" value="ECO:0007669"/>
    <property type="project" value="TreeGrafter"/>
</dbReference>
<dbReference type="Proteomes" id="UP000800041">
    <property type="component" value="Unassembled WGS sequence"/>
</dbReference>
<evidence type="ECO:0000256" key="5">
    <source>
        <dbReference type="ARBA" id="ARBA00023002"/>
    </source>
</evidence>
<keyword evidence="3 9" id="KW-0479">Metal-binding</keyword>
<evidence type="ECO:0000256" key="6">
    <source>
        <dbReference type="ARBA" id="ARBA00023004"/>
    </source>
</evidence>
<feature type="domain" description="Fe2OG dioxygenase" evidence="10">
    <location>
        <begin position="248"/>
        <end position="371"/>
    </location>
</feature>
<dbReference type="Pfam" id="PF13532">
    <property type="entry name" value="2OG-FeII_Oxy_2"/>
    <property type="match status" value="1"/>
</dbReference>
<keyword evidence="12" id="KW-1185">Reference proteome</keyword>
<keyword evidence="5" id="KW-0560">Oxidoreductase</keyword>
<evidence type="ECO:0000256" key="9">
    <source>
        <dbReference type="PIRSR" id="PIRSR604574-2"/>
    </source>
</evidence>
<dbReference type="SUPFAM" id="SSF51197">
    <property type="entry name" value="Clavaminate synthase-like"/>
    <property type="match status" value="1"/>
</dbReference>
<dbReference type="PANTHER" id="PTHR16557:SF3">
    <property type="entry name" value="ALPHA-KETOGLUTARATE-DEPENDENT DIOXYGENASE ALKB-LIKE DOMAIN-CONTAINING PROTEIN"/>
    <property type="match status" value="1"/>
</dbReference>
<dbReference type="InterPro" id="IPR027450">
    <property type="entry name" value="AlkB-like"/>
</dbReference>
<evidence type="ECO:0000256" key="7">
    <source>
        <dbReference type="ARBA" id="ARBA00023026"/>
    </source>
</evidence>